<evidence type="ECO:0000259" key="2">
    <source>
        <dbReference type="Pfam" id="PF05569"/>
    </source>
</evidence>
<evidence type="ECO:0000313" key="3">
    <source>
        <dbReference type="EMBL" id="MDA5109065.1"/>
    </source>
</evidence>
<keyword evidence="1" id="KW-0812">Transmembrane</keyword>
<dbReference type="PANTHER" id="PTHR34978">
    <property type="entry name" value="POSSIBLE SENSOR-TRANSDUCER PROTEIN BLAR"/>
    <property type="match status" value="1"/>
</dbReference>
<keyword evidence="1" id="KW-1133">Transmembrane helix</keyword>
<proteinExistence type="predicted"/>
<keyword evidence="1" id="KW-0472">Membrane</keyword>
<reference evidence="3" key="1">
    <citation type="submission" date="2022-12" db="EMBL/GenBank/DDBJ databases">
        <title>Draft genome sequence of the thermophilic strain Brevibacillus thermoruber HT42, isolated from Los Humeros, Puebla, Mexico, with biotechnological potential.</title>
        <authorList>
            <person name="Lara Sanchez J."/>
            <person name="Solis Palacios R."/>
            <person name="Bustos Baena A.S."/>
            <person name="Ruz Baez A.E."/>
            <person name="Espinosa Luna G."/>
            <person name="Oliart Ros R.M."/>
        </authorList>
    </citation>
    <scope>NUCLEOTIDE SEQUENCE</scope>
    <source>
        <strain evidence="3">HT42</strain>
    </source>
</reference>
<dbReference type="EMBL" id="JAPYYP010000013">
    <property type="protein sequence ID" value="MDA5109065.1"/>
    <property type="molecule type" value="Genomic_DNA"/>
</dbReference>
<accession>A0A9X3TR91</accession>
<dbReference type="CDD" id="cd07326">
    <property type="entry name" value="M56_BlaR1_MecR1_like"/>
    <property type="match status" value="1"/>
</dbReference>
<organism evidence="3 4">
    <name type="scientific">Brevibacillus thermoruber</name>
    <dbReference type="NCBI Taxonomy" id="33942"/>
    <lineage>
        <taxon>Bacteria</taxon>
        <taxon>Bacillati</taxon>
        <taxon>Bacillota</taxon>
        <taxon>Bacilli</taxon>
        <taxon>Bacillales</taxon>
        <taxon>Paenibacillaceae</taxon>
        <taxon>Brevibacillus</taxon>
    </lineage>
</organism>
<gene>
    <name evidence="3" type="ORF">O3V59_11885</name>
</gene>
<dbReference type="Proteomes" id="UP001151071">
    <property type="component" value="Unassembled WGS sequence"/>
</dbReference>
<evidence type="ECO:0000256" key="1">
    <source>
        <dbReference type="SAM" id="Phobius"/>
    </source>
</evidence>
<feature type="domain" description="Peptidase M56" evidence="2">
    <location>
        <begin position="68"/>
        <end position="245"/>
    </location>
</feature>
<protein>
    <submittedName>
        <fullName evidence="3">M56 family metallopeptidase</fullName>
    </submittedName>
</protein>
<feature type="transmembrane region" description="Helical" evidence="1">
    <location>
        <begin position="57"/>
        <end position="81"/>
    </location>
</feature>
<sequence>MWEKRSKVMFGSSVLIAGVLLVQMGLYAMKVLAGWDLHFNLVDVCSALIRTYFIPELAYVLDALVFYTLFFLVAALVRQIVLSARTYKRLRHLRHEGHCTALNQAFCGSRGEEAILVVEHPAPVAFTMGMWKPRIILSTGLVKLLDHNELKAVIYHEIFHQKHRDPVKTFVLSLVAAVMWYLPILKWFRHHYNIAREVLADHYAVNRLGSGQDLGGALVKMLKYGRTAPVQAAVSFSDTSINYRILRLLDPDMDIPLRLPFAPTMISVQVLLLLCSLFLIEFS</sequence>
<dbReference type="Gene3D" id="3.30.2010.10">
    <property type="entry name" value="Metalloproteases ('zincins'), catalytic domain"/>
    <property type="match status" value="1"/>
</dbReference>
<dbReference type="InterPro" id="IPR052173">
    <property type="entry name" value="Beta-lactam_resp_regulator"/>
</dbReference>
<dbReference type="RefSeq" id="WP_271140189.1">
    <property type="nucleotide sequence ID" value="NZ_JAPYYP010000013.1"/>
</dbReference>
<feature type="transmembrane region" description="Helical" evidence="1">
    <location>
        <begin position="169"/>
        <end position="188"/>
    </location>
</feature>
<keyword evidence="4" id="KW-1185">Reference proteome</keyword>
<feature type="transmembrane region" description="Helical" evidence="1">
    <location>
        <begin position="261"/>
        <end position="280"/>
    </location>
</feature>
<dbReference type="PANTHER" id="PTHR34978:SF3">
    <property type="entry name" value="SLR0241 PROTEIN"/>
    <property type="match status" value="1"/>
</dbReference>
<comment type="caution">
    <text evidence="3">The sequence shown here is derived from an EMBL/GenBank/DDBJ whole genome shotgun (WGS) entry which is preliminary data.</text>
</comment>
<name>A0A9X3TR91_9BACL</name>
<dbReference type="AlphaFoldDB" id="A0A9X3TR91"/>
<dbReference type="Pfam" id="PF05569">
    <property type="entry name" value="Peptidase_M56"/>
    <property type="match status" value="1"/>
</dbReference>
<evidence type="ECO:0000313" key="4">
    <source>
        <dbReference type="Proteomes" id="UP001151071"/>
    </source>
</evidence>
<dbReference type="InterPro" id="IPR008756">
    <property type="entry name" value="Peptidase_M56"/>
</dbReference>